<dbReference type="EMBL" id="GL433841">
    <property type="protein sequence ID" value="EFN56506.1"/>
    <property type="molecule type" value="Genomic_DNA"/>
</dbReference>
<dbReference type="PROSITE" id="PS50213">
    <property type="entry name" value="FAS1"/>
    <property type="match status" value="1"/>
</dbReference>
<dbReference type="InterPro" id="IPR000782">
    <property type="entry name" value="FAS1_domain"/>
</dbReference>
<dbReference type="SUPFAM" id="SSF82153">
    <property type="entry name" value="FAS1 domain"/>
    <property type="match status" value="1"/>
</dbReference>
<protein>
    <recommendedName>
        <fullName evidence="1">FAS1 domain-containing protein</fullName>
    </recommendedName>
</protein>
<dbReference type="SMART" id="SM00554">
    <property type="entry name" value="FAS1"/>
    <property type="match status" value="1"/>
</dbReference>
<keyword evidence="3" id="KW-1185">Reference proteome</keyword>
<gene>
    <name evidence="2" type="ORF">CHLNCDRAFT_144107</name>
</gene>
<dbReference type="AlphaFoldDB" id="E1ZBX3"/>
<evidence type="ECO:0000313" key="2">
    <source>
        <dbReference type="EMBL" id="EFN56506.1"/>
    </source>
</evidence>
<dbReference type="Pfam" id="PF02469">
    <property type="entry name" value="Fasciclin"/>
    <property type="match status" value="1"/>
</dbReference>
<dbReference type="Gene3D" id="2.30.180.10">
    <property type="entry name" value="FAS1 domain"/>
    <property type="match status" value="1"/>
</dbReference>
<accession>E1ZBX3</accession>
<dbReference type="KEGG" id="cvr:CHLNCDRAFT_144107"/>
<organism evidence="3">
    <name type="scientific">Chlorella variabilis</name>
    <name type="common">Green alga</name>
    <dbReference type="NCBI Taxonomy" id="554065"/>
    <lineage>
        <taxon>Eukaryota</taxon>
        <taxon>Viridiplantae</taxon>
        <taxon>Chlorophyta</taxon>
        <taxon>core chlorophytes</taxon>
        <taxon>Trebouxiophyceae</taxon>
        <taxon>Chlorellales</taxon>
        <taxon>Chlorellaceae</taxon>
        <taxon>Chlorella clade</taxon>
        <taxon>Chlorella</taxon>
    </lineage>
</organism>
<dbReference type="Proteomes" id="UP000008141">
    <property type="component" value="Unassembled WGS sequence"/>
</dbReference>
<proteinExistence type="predicted"/>
<evidence type="ECO:0000259" key="1">
    <source>
        <dbReference type="PROSITE" id="PS50213"/>
    </source>
</evidence>
<sequence>MDGATFWAAAPQSATATVLRLPAGAVAQDDSVGVAAISDRYAQSIYGCVVKLGYKTLAAVIDASSYAKMFKDPKTQVTVFAPDNSALLEFIEDTGVPLAVLLKQKTQLDLLVSYHVLTRRHTTQFWPPRGQKAKLVNTMLKGPITKAPLQLKLYSDADGDFQVEAVDNEAELNCPGKINLVCGQSVVHSIDEVLMPVAEEEDDRK</sequence>
<dbReference type="GeneID" id="17355934"/>
<name>E1ZBX3_CHLVA</name>
<dbReference type="RefSeq" id="XP_005848608.1">
    <property type="nucleotide sequence ID" value="XM_005848546.1"/>
</dbReference>
<dbReference type="InterPro" id="IPR036378">
    <property type="entry name" value="FAS1_dom_sf"/>
</dbReference>
<dbReference type="InParanoid" id="E1ZBX3"/>
<reference evidence="2 3" key="1">
    <citation type="journal article" date="2010" name="Plant Cell">
        <title>The Chlorella variabilis NC64A genome reveals adaptation to photosymbiosis, coevolution with viruses, and cryptic sex.</title>
        <authorList>
            <person name="Blanc G."/>
            <person name="Duncan G."/>
            <person name="Agarkova I."/>
            <person name="Borodovsky M."/>
            <person name="Gurnon J."/>
            <person name="Kuo A."/>
            <person name="Lindquist E."/>
            <person name="Lucas S."/>
            <person name="Pangilinan J."/>
            <person name="Polle J."/>
            <person name="Salamov A."/>
            <person name="Terry A."/>
            <person name="Yamada T."/>
            <person name="Dunigan D.D."/>
            <person name="Grigoriev I.V."/>
            <person name="Claverie J.M."/>
            <person name="Van Etten J.L."/>
        </authorList>
    </citation>
    <scope>NUCLEOTIDE SEQUENCE [LARGE SCALE GENOMIC DNA]</scope>
    <source>
        <strain evidence="2 3">NC64A</strain>
    </source>
</reference>
<feature type="domain" description="FAS1" evidence="1">
    <location>
        <begin position="41"/>
        <end position="194"/>
    </location>
</feature>
<evidence type="ECO:0000313" key="3">
    <source>
        <dbReference type="Proteomes" id="UP000008141"/>
    </source>
</evidence>